<dbReference type="GO" id="GO:0003779">
    <property type="term" value="F:actin binding"/>
    <property type="evidence" value="ECO:0007669"/>
    <property type="project" value="UniProtKB-KW"/>
</dbReference>
<evidence type="ECO:0000256" key="1">
    <source>
        <dbReference type="ARBA" id="ARBA00006844"/>
    </source>
</evidence>
<evidence type="ECO:0000313" key="4">
    <source>
        <dbReference type="EMBL" id="KAG8437889.1"/>
    </source>
</evidence>
<evidence type="ECO:0000259" key="3">
    <source>
        <dbReference type="PROSITE" id="PS51263"/>
    </source>
</evidence>
<dbReference type="InterPro" id="IPR002108">
    <property type="entry name" value="ADF-H"/>
</dbReference>
<dbReference type="GO" id="GO:0015629">
    <property type="term" value="C:actin cytoskeleton"/>
    <property type="evidence" value="ECO:0007669"/>
    <property type="project" value="InterPro"/>
</dbReference>
<reference evidence="4" key="1">
    <citation type="thesis" date="2020" institute="ProQuest LLC" country="789 East Eisenhower Parkway, Ann Arbor, MI, USA">
        <title>Comparative Genomics and Chromosome Evolution.</title>
        <authorList>
            <person name="Mudd A.B."/>
        </authorList>
    </citation>
    <scope>NUCLEOTIDE SEQUENCE</scope>
    <source>
        <strain evidence="4">Female2</strain>
        <tissue evidence="4">Blood</tissue>
    </source>
</reference>
<organism evidence="4 5">
    <name type="scientific">Hymenochirus boettgeri</name>
    <name type="common">Congo dwarf clawed frog</name>
    <dbReference type="NCBI Taxonomy" id="247094"/>
    <lineage>
        <taxon>Eukaryota</taxon>
        <taxon>Metazoa</taxon>
        <taxon>Chordata</taxon>
        <taxon>Craniata</taxon>
        <taxon>Vertebrata</taxon>
        <taxon>Euteleostomi</taxon>
        <taxon>Amphibia</taxon>
        <taxon>Batrachia</taxon>
        <taxon>Anura</taxon>
        <taxon>Pipoidea</taxon>
        <taxon>Pipidae</taxon>
        <taxon>Pipinae</taxon>
        <taxon>Hymenochirus</taxon>
    </lineage>
</organism>
<dbReference type="Gene3D" id="3.40.20.10">
    <property type="entry name" value="Severin"/>
    <property type="match status" value="1"/>
</dbReference>
<dbReference type="OrthoDB" id="10249245at2759"/>
<evidence type="ECO:0000256" key="2">
    <source>
        <dbReference type="ARBA" id="ARBA00023203"/>
    </source>
</evidence>
<dbReference type="Pfam" id="PF00241">
    <property type="entry name" value="Cofilin_ADF"/>
    <property type="match status" value="1"/>
</dbReference>
<dbReference type="Proteomes" id="UP000812440">
    <property type="component" value="Chromosome 4"/>
</dbReference>
<dbReference type="PROSITE" id="PS51263">
    <property type="entry name" value="ADF_H"/>
    <property type="match status" value="1"/>
</dbReference>
<keyword evidence="2" id="KW-0009">Actin-binding</keyword>
<sequence length="165" mass="18581">MASGVKVDDSVVTAFNDMKLRSCNKDTKKQKKVIFLRLSDDNRAIIVEAGKDILVGDIGHSVPDPFMAMVERLPTNDCRYVLYDAWYETKDSKKEELVFILWAPEQATLKSKMIYAASKDALKTIMGGVKHVWQMNTLEDLLDKSNVIDKLSASVSFEGKPVHHC</sequence>
<comment type="similarity">
    <text evidence="1">Belongs to the actin-binding proteins ADF family.</text>
</comment>
<feature type="domain" description="ADF-H" evidence="3">
    <location>
        <begin position="4"/>
        <end position="152"/>
    </location>
</feature>
<dbReference type="SMART" id="SM00102">
    <property type="entry name" value="ADF"/>
    <property type="match status" value="1"/>
</dbReference>
<dbReference type="InterPro" id="IPR017904">
    <property type="entry name" value="ADF/Cofilin"/>
</dbReference>
<dbReference type="PANTHER" id="PTHR11913">
    <property type="entry name" value="COFILIN-RELATED"/>
    <property type="match status" value="1"/>
</dbReference>
<dbReference type="SUPFAM" id="SSF55753">
    <property type="entry name" value="Actin depolymerizing proteins"/>
    <property type="match status" value="1"/>
</dbReference>
<dbReference type="CDD" id="cd11286">
    <property type="entry name" value="ADF_cofilin_like"/>
    <property type="match status" value="1"/>
</dbReference>
<dbReference type="PRINTS" id="PR00006">
    <property type="entry name" value="COFILIN"/>
</dbReference>
<dbReference type="GO" id="GO:0030042">
    <property type="term" value="P:actin filament depolymerization"/>
    <property type="evidence" value="ECO:0007669"/>
    <property type="project" value="InterPro"/>
</dbReference>
<evidence type="ECO:0000313" key="5">
    <source>
        <dbReference type="Proteomes" id="UP000812440"/>
    </source>
</evidence>
<dbReference type="EMBL" id="JAACNH010000007">
    <property type="protein sequence ID" value="KAG8437889.1"/>
    <property type="molecule type" value="Genomic_DNA"/>
</dbReference>
<gene>
    <name evidence="4" type="ORF">GDO86_008547</name>
</gene>
<accession>A0A8T2IY01</accession>
<dbReference type="AlphaFoldDB" id="A0A8T2IY01"/>
<keyword evidence="5" id="KW-1185">Reference proteome</keyword>
<dbReference type="InterPro" id="IPR029006">
    <property type="entry name" value="ADF-H/Gelsolin-like_dom_sf"/>
</dbReference>
<comment type="caution">
    <text evidence="4">The sequence shown here is derived from an EMBL/GenBank/DDBJ whole genome shotgun (WGS) entry which is preliminary data.</text>
</comment>
<protein>
    <recommendedName>
        <fullName evidence="3">ADF-H domain-containing protein</fullName>
    </recommendedName>
</protein>
<name>A0A8T2IY01_9PIPI</name>
<proteinExistence type="inferred from homology"/>